<dbReference type="RefSeq" id="WP_091547719.1">
    <property type="nucleotide sequence ID" value="NZ_FMUS01000058.1"/>
</dbReference>
<keyword evidence="2" id="KW-1185">Reference proteome</keyword>
<evidence type="ECO:0000313" key="2">
    <source>
        <dbReference type="Proteomes" id="UP000198636"/>
    </source>
</evidence>
<dbReference type="AlphaFoldDB" id="A0A1G5LGP1"/>
<accession>A0A1G5LGP1</accession>
<organism evidence="1 2">
    <name type="scientific">Alkaliphilus peptidifermentans DSM 18978</name>
    <dbReference type="NCBI Taxonomy" id="1120976"/>
    <lineage>
        <taxon>Bacteria</taxon>
        <taxon>Bacillati</taxon>
        <taxon>Bacillota</taxon>
        <taxon>Clostridia</taxon>
        <taxon>Peptostreptococcales</taxon>
        <taxon>Natronincolaceae</taxon>
        <taxon>Alkaliphilus</taxon>
    </lineage>
</organism>
<gene>
    <name evidence="1" type="ORF">SAMN03080606_04356</name>
</gene>
<sequence length="352" mass="39955">MRKTLADMAKHIKSIILPESLEAYAIKPVFEDISNEENIREGVLAFRAFLHQLCDVLIEEGDLYDNYKKIAHPFENRITISLCYPFLNNIKYLLRNIGFYGVLTEDAEALITGSSIFYEKVSDSKNIECLRFLTDCGVCVDGIDLSKKRQKLSEVETIKISYPDNPAMLTGLKAMAIAEIEFDTDGVRDTLDILLRCDYRVLKKVETDVASILKETIRHLSENVQDFIMRLHQLHIDKGLKCDVIIKDFWIKIMYFHGRKEIWGINTSLNNGFEITVKAGNTHEYADTIKKLPLPLQEIIAKGYGCGKRRGVSAVCDGGCKGLCIPLDDSVLDISDGIEAWFDQELSCLRKK</sequence>
<reference evidence="1 2" key="1">
    <citation type="submission" date="2016-10" db="EMBL/GenBank/DDBJ databases">
        <authorList>
            <person name="de Groot N.N."/>
        </authorList>
    </citation>
    <scope>NUCLEOTIDE SEQUENCE [LARGE SCALE GENOMIC DNA]</scope>
    <source>
        <strain evidence="1 2">DSM 18978</strain>
    </source>
</reference>
<protein>
    <submittedName>
        <fullName evidence="1">Uncharacterized protein</fullName>
    </submittedName>
</protein>
<proteinExistence type="predicted"/>
<dbReference type="Proteomes" id="UP000198636">
    <property type="component" value="Unassembled WGS sequence"/>
</dbReference>
<dbReference type="EMBL" id="FMUS01000058">
    <property type="protein sequence ID" value="SCZ11329.1"/>
    <property type="molecule type" value="Genomic_DNA"/>
</dbReference>
<evidence type="ECO:0000313" key="1">
    <source>
        <dbReference type="EMBL" id="SCZ11329.1"/>
    </source>
</evidence>
<name>A0A1G5LGP1_9FIRM</name>
<dbReference type="STRING" id="1120976.SAMN03080606_04356"/>
<dbReference type="OrthoDB" id="2019903at2"/>